<dbReference type="InterPro" id="IPR036291">
    <property type="entry name" value="NAD(P)-bd_dom_sf"/>
</dbReference>
<dbReference type="InterPro" id="IPR051911">
    <property type="entry name" value="SDR_oxidoreductase"/>
</dbReference>
<dbReference type="Pfam" id="PF00106">
    <property type="entry name" value="adh_short"/>
    <property type="match status" value="2"/>
</dbReference>
<keyword evidence="4" id="KW-1185">Reference proteome</keyword>
<dbReference type="AlphaFoldDB" id="A0A1C7LM67"/>
<dbReference type="InterPro" id="IPR002347">
    <property type="entry name" value="SDR_fam"/>
</dbReference>
<dbReference type="PANTHER" id="PTHR43976:SF16">
    <property type="entry name" value="SHORT-CHAIN DEHYDROGENASE_REDUCTASE FAMILY PROTEIN"/>
    <property type="match status" value="1"/>
</dbReference>
<comment type="similarity">
    <text evidence="1">Belongs to the short-chain dehydrogenases/reductases (SDR) family.</text>
</comment>
<evidence type="ECO:0000313" key="3">
    <source>
        <dbReference type="EMBL" id="OBZ65286.1"/>
    </source>
</evidence>
<reference evidence="3 4" key="1">
    <citation type="submission" date="2016-03" db="EMBL/GenBank/DDBJ databases">
        <title>Whole genome sequencing of Grifola frondosa 9006-11.</title>
        <authorList>
            <person name="Min B."/>
            <person name="Park H."/>
            <person name="Kim J.-G."/>
            <person name="Cho H."/>
            <person name="Oh Y.-L."/>
            <person name="Kong W.-S."/>
            <person name="Choi I.-G."/>
        </authorList>
    </citation>
    <scope>NUCLEOTIDE SEQUENCE [LARGE SCALE GENOMIC DNA]</scope>
    <source>
        <strain evidence="3 4">9006-11</strain>
    </source>
</reference>
<proteinExistence type="inferred from homology"/>
<dbReference type="Gene3D" id="3.40.50.720">
    <property type="entry name" value="NAD(P)-binding Rossmann-like Domain"/>
    <property type="match status" value="2"/>
</dbReference>
<name>A0A1C7LM67_GRIFR</name>
<evidence type="ECO:0000256" key="2">
    <source>
        <dbReference type="ARBA" id="ARBA00023002"/>
    </source>
</evidence>
<dbReference type="SUPFAM" id="SSF51735">
    <property type="entry name" value="NAD(P)-binding Rossmann-fold domains"/>
    <property type="match status" value="2"/>
</dbReference>
<dbReference type="CDD" id="cd05374">
    <property type="entry name" value="17beta-HSD-like_SDR_c"/>
    <property type="match status" value="1"/>
</dbReference>
<evidence type="ECO:0000313" key="4">
    <source>
        <dbReference type="Proteomes" id="UP000092993"/>
    </source>
</evidence>
<evidence type="ECO:0000256" key="1">
    <source>
        <dbReference type="ARBA" id="ARBA00006484"/>
    </source>
</evidence>
<gene>
    <name evidence="3" type="ORF">A0H81_14701</name>
</gene>
<protein>
    <recommendedName>
        <fullName evidence="5">Oxidoreductase YusZ</fullName>
    </recommendedName>
</protein>
<comment type="caution">
    <text evidence="3">The sequence shown here is derived from an EMBL/GenBank/DDBJ whole genome shotgun (WGS) entry which is preliminary data.</text>
</comment>
<keyword evidence="2" id="KW-0560">Oxidoreductase</keyword>
<sequence>MSESKQLVWLITGTSTGIGRCLTLAALKRGDRVIATARARSISQLADLQAQGADVLQLDVTDTPDNLKEIAKKAVAIHGRVDVVVNNAGYAIISAIEEYTQEESLQQFNTNFFGGLNIARAFLPYMRERKSGTILWIGSVAGWTQQPSFGMYSSTKYAIRGISETLDAEIAHLGLRSITVELGYFNTNVIPNRIPYVNRIADYQNSIVTQTSGFLDGYHGHEPGDPIKGAEAIADLVHGEGFAGGREIPPTVGFGSDYLIIYFHNPSYDVRNQTTAGLANHWHFEWYWSMLNAGCSQARRPVIATARARSITQLADLATQGADILQLDVTDSLDNIKKIAKKAIALHGRVDVVVNNAGYAVIGGIEECTPEESLQQFNTNFFGALNVARAFLPYMRERRSGTIVWIGSVAAWTPSVSFGIYSATKYAMRGLSETLNTEIAHLGLRSITVELGYFRTNMIVNRTSYVNRIADYKEVITKADKYLNHEPGDPAKAGEAIVDLVRGEGLAKEKQIRTTIGLGSDYYVDTTKSCEGTRTALVEWESFSRSTDF</sequence>
<evidence type="ECO:0008006" key="5">
    <source>
        <dbReference type="Google" id="ProtNLM"/>
    </source>
</evidence>
<dbReference type="PRINTS" id="PR00080">
    <property type="entry name" value="SDRFAMILY"/>
</dbReference>
<dbReference type="STRING" id="5627.A0A1C7LM67"/>
<dbReference type="GO" id="GO:0016491">
    <property type="term" value="F:oxidoreductase activity"/>
    <property type="evidence" value="ECO:0007669"/>
    <property type="project" value="UniProtKB-KW"/>
</dbReference>
<dbReference type="OMA" id="CEWAGDK"/>
<accession>A0A1C7LM67</accession>
<dbReference type="Proteomes" id="UP000092993">
    <property type="component" value="Unassembled WGS sequence"/>
</dbReference>
<organism evidence="3 4">
    <name type="scientific">Grifola frondosa</name>
    <name type="common">Maitake</name>
    <name type="synonym">Polyporus frondosus</name>
    <dbReference type="NCBI Taxonomy" id="5627"/>
    <lineage>
        <taxon>Eukaryota</taxon>
        <taxon>Fungi</taxon>
        <taxon>Dikarya</taxon>
        <taxon>Basidiomycota</taxon>
        <taxon>Agaricomycotina</taxon>
        <taxon>Agaricomycetes</taxon>
        <taxon>Polyporales</taxon>
        <taxon>Grifolaceae</taxon>
        <taxon>Grifola</taxon>
    </lineage>
</organism>
<dbReference type="PANTHER" id="PTHR43976">
    <property type="entry name" value="SHORT CHAIN DEHYDROGENASE"/>
    <property type="match status" value="1"/>
</dbReference>
<dbReference type="EMBL" id="LUGG01000047">
    <property type="protein sequence ID" value="OBZ65286.1"/>
    <property type="molecule type" value="Genomic_DNA"/>
</dbReference>
<dbReference type="PRINTS" id="PR00081">
    <property type="entry name" value="GDHRDH"/>
</dbReference>
<dbReference type="OrthoDB" id="1274115at2759"/>